<accession>A0AAD7GNE1</accession>
<organism evidence="1 2">
    <name type="scientific">Mycena metata</name>
    <dbReference type="NCBI Taxonomy" id="1033252"/>
    <lineage>
        <taxon>Eukaryota</taxon>
        <taxon>Fungi</taxon>
        <taxon>Dikarya</taxon>
        <taxon>Basidiomycota</taxon>
        <taxon>Agaricomycotina</taxon>
        <taxon>Agaricomycetes</taxon>
        <taxon>Agaricomycetidae</taxon>
        <taxon>Agaricales</taxon>
        <taxon>Marasmiineae</taxon>
        <taxon>Mycenaceae</taxon>
        <taxon>Mycena</taxon>
    </lineage>
</organism>
<dbReference type="EMBL" id="JARKIB010000576">
    <property type="protein sequence ID" value="KAJ7699152.1"/>
    <property type="molecule type" value="Genomic_DNA"/>
</dbReference>
<name>A0AAD7GNE1_9AGAR</name>
<reference evidence="1" key="1">
    <citation type="submission" date="2023-03" db="EMBL/GenBank/DDBJ databases">
        <title>Massive genome expansion in bonnet fungi (Mycena s.s.) driven by repeated elements and novel gene families across ecological guilds.</title>
        <authorList>
            <consortium name="Lawrence Berkeley National Laboratory"/>
            <person name="Harder C.B."/>
            <person name="Miyauchi S."/>
            <person name="Viragh M."/>
            <person name="Kuo A."/>
            <person name="Thoen E."/>
            <person name="Andreopoulos B."/>
            <person name="Lu D."/>
            <person name="Skrede I."/>
            <person name="Drula E."/>
            <person name="Henrissat B."/>
            <person name="Morin E."/>
            <person name="Kohler A."/>
            <person name="Barry K."/>
            <person name="LaButti K."/>
            <person name="Morin E."/>
            <person name="Salamov A."/>
            <person name="Lipzen A."/>
            <person name="Mereny Z."/>
            <person name="Hegedus B."/>
            <person name="Baldrian P."/>
            <person name="Stursova M."/>
            <person name="Weitz H."/>
            <person name="Taylor A."/>
            <person name="Grigoriev I.V."/>
            <person name="Nagy L.G."/>
            <person name="Martin F."/>
            <person name="Kauserud H."/>
        </authorList>
    </citation>
    <scope>NUCLEOTIDE SEQUENCE</scope>
    <source>
        <strain evidence="1">CBHHK182m</strain>
    </source>
</reference>
<proteinExistence type="predicted"/>
<dbReference type="AlphaFoldDB" id="A0AAD7GNE1"/>
<protein>
    <submittedName>
        <fullName evidence="1">Uncharacterized protein</fullName>
    </submittedName>
</protein>
<evidence type="ECO:0000313" key="2">
    <source>
        <dbReference type="Proteomes" id="UP001215598"/>
    </source>
</evidence>
<dbReference type="Proteomes" id="UP001215598">
    <property type="component" value="Unassembled WGS sequence"/>
</dbReference>
<sequence>MSSYWVNVLEPRLHPEDGHYRDQEPFLTAFAVPYRRSTASEMIKKLVRQVLESLFWLEITHNWVIYCLGLSLEISEAATLFVDVLWAECPQSATNGTGLELLRNAQNHAVSLRNQPDLAFIKKSVPGKIIMANGGDEEEDDDLADFDAHDPSYGLEEHSGKLSSMDIEIRDLRPPKIVLTSRNKSLWNADVGNINVLYFLIRSWKSRLDVLFGRIQKDELLPDPGTLIQEMNYLNHDNYSCPEFQRFFKESGLAKLFEAICSPKSLFQLDPNRSQSYYMFQWNKQLNLFRTRWTPRTFYTNIDWEKAPDYSKAPESGRSFQLLRRLSKEPTVVPRLTNPSSVFFLLSLKNFEYSWETWMLFGLKGLDTKVNRWNADAIHRWNPVFLFRELLNLTPANLTLDFRKHSPQEDLDPLLSYLILKSHAYRLWHKGFRKIAIRFASNEAPEPFLLPELYVELLKQPSEPTPPAVQLFRENATVKGRLHLDCPHCKGEVDYRQRCVWIFVGTPRQDIQQLHGCVISDVPESERLSPKGVHGIAAKKDFTWFTTKQLGLLRVYPRPSVFQRCKRDIVIFISADAKRQFGSVIYNAISSSVLAEMEKLNNMVVHDKVMKRSPSMMRWAYGDMTTIGTGMPIEEQMERMFDYAKTADTIVSLVKLVDPEAASAMCDTNIGLEPLGTTRCVLYCCQDYLSCCHLDPNGVSKNKMSPAQEEAAGTRISTCVSASLQYGKTCSPGEYEFVFTKYNIMVHTVPRCLWVFDSDEEHQVTLPSIKTVEAASSPVCSGVHATIPSRNASKALDLLKARRLYDVVSEYWGR</sequence>
<gene>
    <name evidence="1" type="ORF">B0H16DRAFT_1836576</name>
</gene>
<keyword evidence="2" id="KW-1185">Reference proteome</keyword>
<evidence type="ECO:0000313" key="1">
    <source>
        <dbReference type="EMBL" id="KAJ7699152.1"/>
    </source>
</evidence>
<comment type="caution">
    <text evidence="1">The sequence shown here is derived from an EMBL/GenBank/DDBJ whole genome shotgun (WGS) entry which is preliminary data.</text>
</comment>